<organism evidence="1 2">
    <name type="scientific">Tritrichomonas foetus</name>
    <dbReference type="NCBI Taxonomy" id="1144522"/>
    <lineage>
        <taxon>Eukaryota</taxon>
        <taxon>Metamonada</taxon>
        <taxon>Parabasalia</taxon>
        <taxon>Tritrichomonadida</taxon>
        <taxon>Tritrichomonadidae</taxon>
        <taxon>Tritrichomonas</taxon>
    </lineage>
</organism>
<dbReference type="Proteomes" id="UP000179807">
    <property type="component" value="Unassembled WGS sequence"/>
</dbReference>
<gene>
    <name evidence="1" type="ORF">TRFO_14249</name>
</gene>
<reference evidence="1" key="1">
    <citation type="submission" date="2016-10" db="EMBL/GenBank/DDBJ databases">
        <authorList>
            <person name="Benchimol M."/>
            <person name="Almeida L.G."/>
            <person name="Vasconcelos A.T."/>
            <person name="Perreira-Neves A."/>
            <person name="Rosa I.A."/>
            <person name="Tasca T."/>
            <person name="Bogo M.R."/>
            <person name="de Souza W."/>
        </authorList>
    </citation>
    <scope>NUCLEOTIDE SEQUENCE [LARGE SCALE GENOMIC DNA]</scope>
    <source>
        <strain evidence="1">K</strain>
    </source>
</reference>
<dbReference type="VEuPathDB" id="TrichDB:TRFO_14249"/>
<proteinExistence type="predicted"/>
<keyword evidence="2" id="KW-1185">Reference proteome</keyword>
<name>A0A1J4KVG4_9EUKA</name>
<dbReference type="EMBL" id="MLAK01000250">
    <property type="protein sequence ID" value="OHT15227.1"/>
    <property type="molecule type" value="Genomic_DNA"/>
</dbReference>
<comment type="caution">
    <text evidence="1">The sequence shown here is derived from an EMBL/GenBank/DDBJ whole genome shotgun (WGS) entry which is preliminary data.</text>
</comment>
<dbReference type="RefSeq" id="XP_068368363.1">
    <property type="nucleotide sequence ID" value="XM_068497705.1"/>
</dbReference>
<sequence>MGRRSRNHTYVKFIILLDKTGNVNQRFELDCKGKLKHPLSNYDQTSSSGNQHLNFQTNMTMQQNQKLDYNPLPIPNIQKGINVQPSMLRIQGYSGKFIPNNSQKSIQNSIQNFKDIQNIHVPLFQKVAVSSAFNYSNESTPSSPPPSAAPVMRTSSFPITPMMRAKPSLALEIGVNNKSNLFIPSRAISFDEDIQNEFNVIDIRPQRNEALQAF</sequence>
<evidence type="ECO:0000313" key="2">
    <source>
        <dbReference type="Proteomes" id="UP000179807"/>
    </source>
</evidence>
<dbReference type="GeneID" id="94832409"/>
<dbReference type="AlphaFoldDB" id="A0A1J4KVG4"/>
<accession>A0A1J4KVG4</accession>
<evidence type="ECO:0000313" key="1">
    <source>
        <dbReference type="EMBL" id="OHT15227.1"/>
    </source>
</evidence>
<protein>
    <submittedName>
        <fullName evidence="1">Uncharacterized protein</fullName>
    </submittedName>
</protein>